<accession>A0AA43TQ14</accession>
<evidence type="ECO:0000313" key="1">
    <source>
        <dbReference type="EMBL" id="MDI1231370.1"/>
    </source>
</evidence>
<evidence type="ECO:0000313" key="2">
    <source>
        <dbReference type="Proteomes" id="UP001160519"/>
    </source>
</evidence>
<organism evidence="1 2">
    <name type="scientific">Candidatus Methylobacter titanis</name>
    <dbReference type="NCBI Taxonomy" id="3053457"/>
    <lineage>
        <taxon>Bacteria</taxon>
        <taxon>Pseudomonadati</taxon>
        <taxon>Pseudomonadota</taxon>
        <taxon>Gammaproteobacteria</taxon>
        <taxon>Methylococcales</taxon>
        <taxon>Methylococcaceae</taxon>
        <taxon>Methylobacter</taxon>
    </lineage>
</organism>
<dbReference type="Proteomes" id="UP001160519">
    <property type="component" value="Unassembled WGS sequence"/>
</dbReference>
<dbReference type="AlphaFoldDB" id="A0AA43TQ14"/>
<gene>
    <name evidence="1" type="ORF">PSU93_09495</name>
</gene>
<protein>
    <submittedName>
        <fullName evidence="1">Uncharacterized protein</fullName>
    </submittedName>
</protein>
<comment type="caution">
    <text evidence="1">The sequence shown here is derived from an EMBL/GenBank/DDBJ whole genome shotgun (WGS) entry which is preliminary data.</text>
</comment>
<reference evidence="1" key="1">
    <citation type="submission" date="2023-01" db="EMBL/GenBank/DDBJ databases">
        <title>Biogeochemical cycle of methane in antarctic sediments.</title>
        <authorList>
            <person name="Roldan D.M."/>
            <person name="Menes R.J."/>
        </authorList>
    </citation>
    <scope>NUCLEOTIDE SEQUENCE [LARGE SCALE GENOMIC DNA]</scope>
    <source>
        <strain evidence="1">K-2018 MAG008</strain>
    </source>
</reference>
<keyword evidence="2" id="KW-1185">Reference proteome</keyword>
<dbReference type="EMBL" id="JAQSDF010000027">
    <property type="protein sequence ID" value="MDI1231370.1"/>
    <property type="molecule type" value="Genomic_DNA"/>
</dbReference>
<proteinExistence type="predicted"/>
<name>A0AA43TQ14_9GAMM</name>
<sequence length="277" mass="30571">MSSQPNHDAPASMDEIAAAIGKSKRTAERMTDKYNWLYSEVAGKGRYKKRLYALKDLPWQIREAIQTSRGQEQAFSVSSESVAARASCSSPADTDFMAIDMAMTLKLTSNLVQKFSFVFPLPDGTNLNALCRVWHQAIEDLDPDDVNAAGLLLIKRLTRFPYPADLREAVRSLHAPQGCDENHGTPYSLVQELMATQITLYKALTPTQGEQSLALKNEDVISQAHAKAFTVSASVSTDYLQKLRDLIDRAMETGAAFDEVKTAIQHLDSSAQVAVQE</sequence>